<sequence length="128" mass="13787">MTTDPANIHIDASPDEVWALVGDFGDLGWMAGVDSCEVDGKVRTVQTMGMSIQEELVSRDAEARTLTYSIVGEGAPVESHEATITVMDKPDGGSHVTWAVGVVPEEATPMFRDIYQGALDHLKTHMEG</sequence>
<dbReference type="InterPro" id="IPR023393">
    <property type="entry name" value="START-like_dom_sf"/>
</dbReference>
<accession>A0AAE9YHZ6</accession>
<dbReference type="PANTHER" id="PTHR39332:SF7">
    <property type="entry name" value="SRPBCC FAMILY PROTEIN"/>
    <property type="match status" value="1"/>
</dbReference>
<keyword evidence="2" id="KW-1185">Reference proteome</keyword>
<evidence type="ECO:0000313" key="1">
    <source>
        <dbReference type="EMBL" id="WCO68837.1"/>
    </source>
</evidence>
<name>A0AAE9YHZ6_9ACTN</name>
<dbReference type="InterPro" id="IPR019587">
    <property type="entry name" value="Polyketide_cyclase/dehydratase"/>
</dbReference>
<dbReference type="RefSeq" id="WP_272738352.1">
    <property type="nucleotide sequence ID" value="NZ_CP116942.1"/>
</dbReference>
<proteinExistence type="predicted"/>
<dbReference type="EMBL" id="CP116942">
    <property type="protein sequence ID" value="WCO68837.1"/>
    <property type="molecule type" value="Genomic_DNA"/>
</dbReference>
<evidence type="ECO:0000313" key="2">
    <source>
        <dbReference type="Proteomes" id="UP001216390"/>
    </source>
</evidence>
<dbReference type="SUPFAM" id="SSF55961">
    <property type="entry name" value="Bet v1-like"/>
    <property type="match status" value="1"/>
</dbReference>
<protein>
    <submittedName>
        <fullName evidence="1">SRPBCC family protein</fullName>
    </submittedName>
</protein>
<dbReference type="PANTHER" id="PTHR39332">
    <property type="entry name" value="BLL4707 PROTEIN"/>
    <property type="match status" value="1"/>
</dbReference>
<dbReference type="Gene3D" id="3.30.530.20">
    <property type="match status" value="1"/>
</dbReference>
<reference evidence="1" key="1">
    <citation type="submission" date="2023-01" db="EMBL/GenBank/DDBJ databases">
        <title>The diversity of Class Acidimicrobiia in South China Sea sediment environments and the proposal of Iamia marina sp. nov., a novel species of the genus Iamia.</title>
        <authorList>
            <person name="He Y."/>
            <person name="Tian X."/>
        </authorList>
    </citation>
    <scope>NUCLEOTIDE SEQUENCE</scope>
    <source>
        <strain evidence="1">DSM 19957</strain>
    </source>
</reference>
<dbReference type="KEGG" id="ima:PO878_08880"/>
<organism evidence="1 2">
    <name type="scientific">Iamia majanohamensis</name>
    <dbReference type="NCBI Taxonomy" id="467976"/>
    <lineage>
        <taxon>Bacteria</taxon>
        <taxon>Bacillati</taxon>
        <taxon>Actinomycetota</taxon>
        <taxon>Acidimicrobiia</taxon>
        <taxon>Acidimicrobiales</taxon>
        <taxon>Iamiaceae</taxon>
        <taxon>Iamia</taxon>
    </lineage>
</organism>
<dbReference type="CDD" id="cd07821">
    <property type="entry name" value="PYR_PYL_RCAR_like"/>
    <property type="match status" value="1"/>
</dbReference>
<dbReference type="Proteomes" id="UP001216390">
    <property type="component" value="Chromosome"/>
</dbReference>
<dbReference type="AlphaFoldDB" id="A0AAE9YHZ6"/>
<dbReference type="Pfam" id="PF10604">
    <property type="entry name" value="Polyketide_cyc2"/>
    <property type="match status" value="1"/>
</dbReference>
<gene>
    <name evidence="1" type="ORF">PO878_08880</name>
</gene>